<sequence length="328" mass="35580">MAEHQRPAQTVQDPSPGAVLRPGRAADPAPVQAPVATPSGSGSPATAPQQGPEAQAAALATATVPLADTAADQAPAVAADEGAGEKSGENPADGSEQGAAAESDNAEQKPPAPDQVQAEARQRQLRLMLSQCDRVLLMDFERLAMADWPDDFTLATAKRNRDLWLFSAVAAALLFLSGLTGLVPAWVAGTGFGAFVVVMLLGVPAVRRIYNAHPSYFDVIMKRRRMLSDARAHAAHLEGQEGLIWQCARMAEFNVALRNNRFNRLLRLSEQRVLPRYLTRREHVRLYLIYLLEAEKAYGRVQAAFFDGNQQALDRGWKDVAAEPEPRT</sequence>
<evidence type="ECO:0000313" key="3">
    <source>
        <dbReference type="EMBL" id="MEA1081575.1"/>
    </source>
</evidence>
<evidence type="ECO:0000313" key="4">
    <source>
        <dbReference type="Proteomes" id="UP001305746"/>
    </source>
</evidence>
<keyword evidence="2" id="KW-1133">Transmembrane helix</keyword>
<reference evidence="3 4" key="1">
    <citation type="submission" date="2023-12" db="EMBL/GenBank/DDBJ databases">
        <title>Marinobacter qingdaonensis sp. nov., isolated from the intertidal sediment of Qingdao, PR China.</title>
        <authorList>
            <person name="Li Y."/>
        </authorList>
    </citation>
    <scope>NUCLEOTIDE SEQUENCE [LARGE SCALE GENOMIC DNA]</scope>
    <source>
        <strain evidence="3 4">ASW11-75</strain>
    </source>
</reference>
<keyword evidence="2" id="KW-0472">Membrane</keyword>
<accession>A0ABU5P0J3</accession>
<dbReference type="Proteomes" id="UP001305746">
    <property type="component" value="Unassembled WGS sequence"/>
</dbReference>
<proteinExistence type="predicted"/>
<evidence type="ECO:0000256" key="1">
    <source>
        <dbReference type="SAM" id="MobiDB-lite"/>
    </source>
</evidence>
<gene>
    <name evidence="3" type="ORF">U5822_12910</name>
</gene>
<name>A0ABU5P0J3_9GAMM</name>
<feature type="transmembrane region" description="Helical" evidence="2">
    <location>
        <begin position="186"/>
        <end position="206"/>
    </location>
</feature>
<feature type="compositionally biased region" description="Low complexity" evidence="1">
    <location>
        <begin position="25"/>
        <end position="81"/>
    </location>
</feature>
<keyword evidence="4" id="KW-1185">Reference proteome</keyword>
<dbReference type="RefSeq" id="WP_322856028.1">
    <property type="nucleotide sequence ID" value="NZ_JAYDCJ010000003.1"/>
</dbReference>
<protein>
    <submittedName>
        <fullName evidence="3">Uncharacterized protein</fullName>
    </submittedName>
</protein>
<feature type="transmembrane region" description="Helical" evidence="2">
    <location>
        <begin position="163"/>
        <end position="180"/>
    </location>
</feature>
<dbReference type="EMBL" id="JAYDCJ010000003">
    <property type="protein sequence ID" value="MEA1081575.1"/>
    <property type="molecule type" value="Genomic_DNA"/>
</dbReference>
<evidence type="ECO:0000256" key="2">
    <source>
        <dbReference type="SAM" id="Phobius"/>
    </source>
</evidence>
<feature type="region of interest" description="Disordered" evidence="1">
    <location>
        <begin position="1"/>
        <end position="120"/>
    </location>
</feature>
<keyword evidence="2" id="KW-0812">Transmembrane</keyword>
<organism evidence="3 4">
    <name type="scientific">Marinobacter qingdaonensis</name>
    <dbReference type="NCBI Taxonomy" id="3108486"/>
    <lineage>
        <taxon>Bacteria</taxon>
        <taxon>Pseudomonadati</taxon>
        <taxon>Pseudomonadota</taxon>
        <taxon>Gammaproteobacteria</taxon>
        <taxon>Pseudomonadales</taxon>
        <taxon>Marinobacteraceae</taxon>
        <taxon>Marinobacter</taxon>
    </lineage>
</organism>
<comment type="caution">
    <text evidence="3">The sequence shown here is derived from an EMBL/GenBank/DDBJ whole genome shotgun (WGS) entry which is preliminary data.</text>
</comment>